<evidence type="ECO:0000256" key="6">
    <source>
        <dbReference type="SAM" id="Phobius"/>
    </source>
</evidence>
<dbReference type="EMBL" id="AFNU02000002">
    <property type="protein sequence ID" value="ERJ13202.1"/>
    <property type="molecule type" value="Genomic_DNA"/>
</dbReference>
<dbReference type="OrthoDB" id="1707404at2"/>
<keyword evidence="4 6" id="KW-1133">Transmembrane helix</keyword>
<evidence type="ECO:0000256" key="2">
    <source>
        <dbReference type="ARBA" id="ARBA00007375"/>
    </source>
</evidence>
<evidence type="ECO:0000313" key="8">
    <source>
        <dbReference type="Proteomes" id="UP000005707"/>
    </source>
</evidence>
<comment type="caution">
    <text evidence="7">The sequence shown here is derived from an EMBL/GenBank/DDBJ whole genome shotgun (WGS) entry which is preliminary data.</text>
</comment>
<protein>
    <submittedName>
        <fullName evidence="7">Membrane protein</fullName>
    </submittedName>
</protein>
<dbReference type="STRING" id="1033810.HLPCO_000821"/>
<dbReference type="InParanoid" id="U2DY65"/>
<keyword evidence="5 6" id="KW-0472">Membrane</keyword>
<evidence type="ECO:0000256" key="3">
    <source>
        <dbReference type="ARBA" id="ARBA00022692"/>
    </source>
</evidence>
<keyword evidence="3 6" id="KW-0812">Transmembrane</keyword>
<dbReference type="InterPro" id="IPR012506">
    <property type="entry name" value="TMEM86B-like"/>
</dbReference>
<reference evidence="7 8" key="1">
    <citation type="journal article" date="2011" name="J. Bacteriol.">
        <title>Genome sequence of Haloplasma contractile, an unusual contractile bacterium from a deep-sea anoxic brine lake.</title>
        <authorList>
            <person name="Antunes A."/>
            <person name="Alam I."/>
            <person name="El Dorry H."/>
            <person name="Siam R."/>
            <person name="Robertson A."/>
            <person name="Bajic V.B."/>
            <person name="Stingl U."/>
        </authorList>
    </citation>
    <scope>NUCLEOTIDE SEQUENCE [LARGE SCALE GENOMIC DNA]</scope>
    <source>
        <strain evidence="7 8">SSD-17B</strain>
    </source>
</reference>
<feature type="transmembrane region" description="Helical" evidence="6">
    <location>
        <begin position="114"/>
        <end position="132"/>
    </location>
</feature>
<organism evidence="7 8">
    <name type="scientific">Haloplasma contractile SSD-17B</name>
    <dbReference type="NCBI Taxonomy" id="1033810"/>
    <lineage>
        <taxon>Bacteria</taxon>
        <taxon>Bacillati</taxon>
        <taxon>Mycoplasmatota</taxon>
        <taxon>Mollicutes</taxon>
        <taxon>Haloplasmatales</taxon>
        <taxon>Haloplasmataceae</taxon>
        <taxon>Haloplasma</taxon>
    </lineage>
</organism>
<evidence type="ECO:0000256" key="4">
    <source>
        <dbReference type="ARBA" id="ARBA00022989"/>
    </source>
</evidence>
<reference evidence="7 8" key="2">
    <citation type="journal article" date="2013" name="PLoS ONE">
        <title>INDIGO - INtegrated Data Warehouse of MIcrobial GenOmes with Examples from the Red Sea Extremophiles.</title>
        <authorList>
            <person name="Alam I."/>
            <person name="Antunes A."/>
            <person name="Kamau A.A."/>
            <person name="Ba Alawi W."/>
            <person name="Kalkatawi M."/>
            <person name="Stingl U."/>
            <person name="Bajic V.B."/>
        </authorList>
    </citation>
    <scope>NUCLEOTIDE SEQUENCE [LARGE SCALE GENOMIC DNA]</scope>
    <source>
        <strain evidence="7 8">SSD-17B</strain>
    </source>
</reference>
<evidence type="ECO:0000256" key="5">
    <source>
        <dbReference type="ARBA" id="ARBA00023136"/>
    </source>
</evidence>
<dbReference type="Pfam" id="PF07947">
    <property type="entry name" value="YhhN"/>
    <property type="match status" value="1"/>
</dbReference>
<feature type="transmembrane region" description="Helical" evidence="6">
    <location>
        <begin position="164"/>
        <end position="183"/>
    </location>
</feature>
<feature type="transmembrane region" description="Helical" evidence="6">
    <location>
        <begin position="138"/>
        <end position="157"/>
    </location>
</feature>
<name>U2DY65_9MOLU</name>
<feature type="transmembrane region" description="Helical" evidence="6">
    <location>
        <begin position="7"/>
        <end position="28"/>
    </location>
</feature>
<sequence length="241" mass="27546">MNSLKRIKVISFLLISLILYILFIVFPGHVPVKTLKYIGILLCYGYSNLLTNQSVADTWLVRIALFFTVIADYFLLVIGEYVLVGVSVFSIVQILYGVRLARLNVCNIKVSHSILLRGIVITLFQLIGLFTLNHNNLLTLITFFYIANLVTNVMLAIWGYKRNIIFTIGLLLFLCCDLFVGLYNSQDYINITSDSLGYKLLTAPFDVIWLFYYPSQVLITISILANNRYKKVSYTNHKCKP</sequence>
<dbReference type="eggNOG" id="ENOG503364I">
    <property type="taxonomic scope" value="Bacteria"/>
</dbReference>
<evidence type="ECO:0000256" key="1">
    <source>
        <dbReference type="ARBA" id="ARBA00004141"/>
    </source>
</evidence>
<evidence type="ECO:0000313" key="7">
    <source>
        <dbReference type="EMBL" id="ERJ13202.1"/>
    </source>
</evidence>
<feature type="transmembrane region" description="Helical" evidence="6">
    <location>
        <begin position="203"/>
        <end position="225"/>
    </location>
</feature>
<dbReference type="GO" id="GO:0016020">
    <property type="term" value="C:membrane"/>
    <property type="evidence" value="ECO:0007669"/>
    <property type="project" value="UniProtKB-SubCell"/>
</dbReference>
<gene>
    <name evidence="7" type="ORF">HLPCO_000821</name>
</gene>
<proteinExistence type="inferred from homology"/>
<keyword evidence="8" id="KW-1185">Reference proteome</keyword>
<dbReference type="Proteomes" id="UP000005707">
    <property type="component" value="Unassembled WGS sequence"/>
</dbReference>
<dbReference type="RefSeq" id="WP_008826788.1">
    <property type="nucleotide sequence ID" value="NZ_AFNU02000002.1"/>
</dbReference>
<comment type="subcellular location">
    <subcellularLocation>
        <location evidence="1">Membrane</location>
        <topology evidence="1">Multi-pass membrane protein</topology>
    </subcellularLocation>
</comment>
<comment type="similarity">
    <text evidence="2">Belongs to the TMEM86 family.</text>
</comment>
<dbReference type="AlphaFoldDB" id="U2DY65"/>
<accession>U2DY65</accession>